<organism evidence="2 3">
    <name type="scientific">Lactococcus hircilactis</name>
    <dbReference type="NCBI Taxonomy" id="1494462"/>
    <lineage>
        <taxon>Bacteria</taxon>
        <taxon>Bacillati</taxon>
        <taxon>Bacillota</taxon>
        <taxon>Bacilli</taxon>
        <taxon>Lactobacillales</taxon>
        <taxon>Streptococcaceae</taxon>
        <taxon>Lactococcus</taxon>
    </lineage>
</organism>
<dbReference type="Pfam" id="PF07314">
    <property type="entry name" value="Lit"/>
    <property type="match status" value="1"/>
</dbReference>
<keyword evidence="1" id="KW-0812">Transmembrane</keyword>
<dbReference type="InterPro" id="IPR010178">
    <property type="entry name" value="Lit"/>
</dbReference>
<sequence length="203" mass="24138">MRDRIIFFLTLLWIIAGAVFLTILFSIPLFRIEMYTDHLAQAAQVSSRALWHNYLVLMNYLLNPWVPQLHLPDFPSSKDGLQHFSEVKRLFMLVMGMILVLFPAVILFVKEHLRFVFHNALRFLMIFPILIALIAFLIGFDQFFILFHEVLFADSTWLFDPAKDPIITVLPEQFFMHLFLVFGGFYEGAFYFLYRFRFPRTRK</sequence>
<gene>
    <name evidence="2" type="ORF">GHI93_11070</name>
</gene>
<reference evidence="2 3" key="1">
    <citation type="submission" date="2019-10" db="EMBL/GenBank/DDBJ databases">
        <authorList>
            <person name="Dong K."/>
        </authorList>
    </citation>
    <scope>NUCLEOTIDE SEQUENCE [LARGE SCALE GENOMIC DNA]</scope>
    <source>
        <strain evidence="2 3">DSM 28960</strain>
    </source>
</reference>
<keyword evidence="3" id="KW-1185">Reference proteome</keyword>
<accession>A0A7X1ZAT5</accession>
<evidence type="ECO:0000256" key="1">
    <source>
        <dbReference type="SAM" id="Phobius"/>
    </source>
</evidence>
<protein>
    <submittedName>
        <fullName evidence="2">TIGR01906 family membrane protein</fullName>
    </submittedName>
</protein>
<dbReference type="EMBL" id="WITJ01000020">
    <property type="protein sequence ID" value="MQW40459.1"/>
    <property type="molecule type" value="Genomic_DNA"/>
</dbReference>
<dbReference type="OrthoDB" id="9813051at2"/>
<name>A0A7X1ZAT5_9LACT</name>
<feature type="transmembrane region" description="Helical" evidence="1">
    <location>
        <begin position="6"/>
        <end position="30"/>
    </location>
</feature>
<feature type="transmembrane region" description="Helical" evidence="1">
    <location>
        <begin position="90"/>
        <end position="109"/>
    </location>
</feature>
<dbReference type="RefSeq" id="WP_153497089.1">
    <property type="nucleotide sequence ID" value="NZ_CAXYUY010000006.1"/>
</dbReference>
<dbReference type="AlphaFoldDB" id="A0A7X1ZAT5"/>
<proteinExistence type="predicted"/>
<evidence type="ECO:0000313" key="3">
    <source>
        <dbReference type="Proteomes" id="UP000439550"/>
    </source>
</evidence>
<evidence type="ECO:0000313" key="2">
    <source>
        <dbReference type="EMBL" id="MQW40459.1"/>
    </source>
</evidence>
<feature type="transmembrane region" description="Helical" evidence="1">
    <location>
        <begin position="121"/>
        <end position="147"/>
    </location>
</feature>
<keyword evidence="1" id="KW-1133">Transmembrane helix</keyword>
<dbReference type="NCBIfam" id="TIGR01906">
    <property type="entry name" value="integ_TIGR01906"/>
    <property type="match status" value="1"/>
</dbReference>
<feature type="transmembrane region" description="Helical" evidence="1">
    <location>
        <begin position="174"/>
        <end position="194"/>
    </location>
</feature>
<dbReference type="Proteomes" id="UP000439550">
    <property type="component" value="Unassembled WGS sequence"/>
</dbReference>
<comment type="caution">
    <text evidence="2">The sequence shown here is derived from an EMBL/GenBank/DDBJ whole genome shotgun (WGS) entry which is preliminary data.</text>
</comment>
<keyword evidence="1" id="KW-0472">Membrane</keyword>